<dbReference type="RefSeq" id="WP_160800480.1">
    <property type="nucleotide sequence ID" value="NZ_WUUL01000003.1"/>
</dbReference>
<dbReference type="FunFam" id="3.20.20.30:FF:000002">
    <property type="entry name" value="LLM class flavin-dependent oxidoreductase"/>
    <property type="match status" value="1"/>
</dbReference>
<feature type="domain" description="Luciferase-like" evidence="2">
    <location>
        <begin position="5"/>
        <end position="299"/>
    </location>
</feature>
<dbReference type="AlphaFoldDB" id="A0A6I4VXC6"/>
<keyword evidence="3" id="KW-0560">Oxidoreductase</keyword>
<comment type="similarity">
    <text evidence="1">To bacterial alkanal monooxygenase alpha and beta chains.</text>
</comment>
<dbReference type="CDD" id="cd00347">
    <property type="entry name" value="Flavin_utilizing_monoxygenases"/>
    <property type="match status" value="1"/>
</dbReference>
<dbReference type="GO" id="GO:0005829">
    <property type="term" value="C:cytosol"/>
    <property type="evidence" value="ECO:0007669"/>
    <property type="project" value="TreeGrafter"/>
</dbReference>
<reference evidence="3 4" key="1">
    <citation type="submission" date="2019-12" db="EMBL/GenBank/DDBJ databases">
        <title>Whole-genome analyses of novel actinobacteria.</title>
        <authorList>
            <person name="Sahin N."/>
            <person name="Saygin H."/>
        </authorList>
    </citation>
    <scope>NUCLEOTIDE SEQUENCE [LARGE SCALE GENOMIC DNA]</scope>
    <source>
        <strain evidence="3 4">KC615</strain>
    </source>
</reference>
<dbReference type="Gene3D" id="3.20.20.30">
    <property type="entry name" value="Luciferase-like domain"/>
    <property type="match status" value="1"/>
</dbReference>
<keyword evidence="4" id="KW-1185">Reference proteome</keyword>
<organism evidence="3 4">
    <name type="scientific">Shimazuella alba</name>
    <dbReference type="NCBI Taxonomy" id="2690964"/>
    <lineage>
        <taxon>Bacteria</taxon>
        <taxon>Bacillati</taxon>
        <taxon>Bacillota</taxon>
        <taxon>Bacilli</taxon>
        <taxon>Bacillales</taxon>
        <taxon>Thermoactinomycetaceae</taxon>
        <taxon>Shimazuella</taxon>
    </lineage>
</organism>
<dbReference type="EMBL" id="WUUL01000003">
    <property type="protein sequence ID" value="MXQ53114.1"/>
    <property type="molecule type" value="Genomic_DNA"/>
</dbReference>
<protein>
    <submittedName>
        <fullName evidence="3">MsnO8 family LLM class oxidoreductase</fullName>
        <ecNumber evidence="3">1.-.-.-</ecNumber>
    </submittedName>
</protein>
<dbReference type="Proteomes" id="UP000430692">
    <property type="component" value="Unassembled WGS sequence"/>
</dbReference>
<evidence type="ECO:0000313" key="4">
    <source>
        <dbReference type="Proteomes" id="UP000430692"/>
    </source>
</evidence>
<dbReference type="EC" id="1.-.-.-" evidence="3"/>
<dbReference type="NCBIfam" id="TIGR03558">
    <property type="entry name" value="oxido_grp_1"/>
    <property type="match status" value="1"/>
</dbReference>
<name>A0A6I4VXC6_9BACL</name>
<comment type="caution">
    <text evidence="3">The sequence shown here is derived from an EMBL/GenBank/DDBJ whole genome shotgun (WGS) entry which is preliminary data.</text>
</comment>
<dbReference type="InterPro" id="IPR050766">
    <property type="entry name" value="Bact_Lucif_Oxidored"/>
</dbReference>
<dbReference type="Pfam" id="PF00296">
    <property type="entry name" value="Bac_luciferase"/>
    <property type="match status" value="1"/>
</dbReference>
<proteinExistence type="predicted"/>
<evidence type="ECO:0000313" key="3">
    <source>
        <dbReference type="EMBL" id="MXQ53114.1"/>
    </source>
</evidence>
<dbReference type="InterPro" id="IPR011251">
    <property type="entry name" value="Luciferase-like_dom"/>
</dbReference>
<dbReference type="InterPro" id="IPR019949">
    <property type="entry name" value="CmoO-like"/>
</dbReference>
<sequence>MIKLSVLDQSLISSGSTAIQAFQNTAHLAKETDQLGYTRFWVSEHHFAKNLAGSSPEIVMSHLATITDHIRIGSGGVMLPHYSAYKVAENFRVLEGLFPNRIDMGLGRAPGGTHLATKALQEYKSTYADKYPEQLDDLITYLYDLADRNFRFPSLFATPQIETVPEMWLLGSSGGSALLAAQRGTGYAFAQFINGEGGTDVVRYYREQFQPSIVNEKPKTLLAIIVFCAETDDEAEKLAKSGDLALLLLEKGASANGIPTVDEALSYPYTDYDRHRIATNRKRMVVGSPSSVKKQIENLCDLYQTEEVMVVSFLNEQEQKINSYRLLAKAFDLKRN</sequence>
<dbReference type="PANTHER" id="PTHR30137:SF19">
    <property type="entry name" value="LUCIFERASE-LIKE MONOOXYGENASE"/>
    <property type="match status" value="1"/>
</dbReference>
<dbReference type="InterPro" id="IPR036661">
    <property type="entry name" value="Luciferase-like_sf"/>
</dbReference>
<dbReference type="GO" id="GO:0016705">
    <property type="term" value="F:oxidoreductase activity, acting on paired donors, with incorporation or reduction of molecular oxygen"/>
    <property type="evidence" value="ECO:0007669"/>
    <property type="project" value="InterPro"/>
</dbReference>
<accession>A0A6I4VXC6</accession>
<dbReference type="SUPFAM" id="SSF51679">
    <property type="entry name" value="Bacterial luciferase-like"/>
    <property type="match status" value="1"/>
</dbReference>
<dbReference type="PANTHER" id="PTHR30137">
    <property type="entry name" value="LUCIFERASE-LIKE MONOOXYGENASE"/>
    <property type="match status" value="1"/>
</dbReference>
<gene>
    <name evidence="3" type="ORF">GSM42_05080</name>
</gene>
<evidence type="ECO:0000256" key="1">
    <source>
        <dbReference type="ARBA" id="ARBA00007789"/>
    </source>
</evidence>
<evidence type="ECO:0000259" key="2">
    <source>
        <dbReference type="Pfam" id="PF00296"/>
    </source>
</evidence>